<keyword evidence="2" id="KW-1185">Reference proteome</keyword>
<protein>
    <submittedName>
        <fullName evidence="1">Uncharacterized protein</fullName>
    </submittedName>
</protein>
<gene>
    <name evidence="1" type="ORF">PITC_024000</name>
</gene>
<evidence type="ECO:0000313" key="2">
    <source>
        <dbReference type="Proteomes" id="UP000030104"/>
    </source>
</evidence>
<proteinExistence type="predicted"/>
<dbReference type="OMA" id="AIRDTFH"/>
<name>A0A0A2LD98_PENIT</name>
<dbReference type="PhylomeDB" id="A0A0A2LD98"/>
<comment type="caution">
    <text evidence="1">The sequence shown here is derived from an EMBL/GenBank/DDBJ whole genome shotgun (WGS) entry which is preliminary data.</text>
</comment>
<dbReference type="Proteomes" id="UP000030104">
    <property type="component" value="Unassembled WGS sequence"/>
</dbReference>
<organism evidence="1 2">
    <name type="scientific">Penicillium italicum</name>
    <name type="common">Blue mold</name>
    <dbReference type="NCBI Taxonomy" id="40296"/>
    <lineage>
        <taxon>Eukaryota</taxon>
        <taxon>Fungi</taxon>
        <taxon>Dikarya</taxon>
        <taxon>Ascomycota</taxon>
        <taxon>Pezizomycotina</taxon>
        <taxon>Eurotiomycetes</taxon>
        <taxon>Eurotiomycetidae</taxon>
        <taxon>Eurotiales</taxon>
        <taxon>Aspergillaceae</taxon>
        <taxon>Penicillium</taxon>
    </lineage>
</organism>
<dbReference type="HOGENOM" id="CLU_1907377_0_0_1"/>
<dbReference type="OrthoDB" id="5401170at2759"/>
<reference evidence="1 2" key="1">
    <citation type="journal article" date="2015" name="Mol. Plant Microbe Interact.">
        <title>Genome, transcriptome, and functional analyses of Penicillium expansum provide new insights into secondary metabolism and pathogenicity.</title>
        <authorList>
            <person name="Ballester A.R."/>
            <person name="Marcet-Houben M."/>
            <person name="Levin E."/>
            <person name="Sela N."/>
            <person name="Selma-Lazaro C."/>
            <person name="Carmona L."/>
            <person name="Wisniewski M."/>
            <person name="Droby S."/>
            <person name="Gonzalez-Candelas L."/>
            <person name="Gabaldon T."/>
        </authorList>
    </citation>
    <scope>NUCLEOTIDE SEQUENCE [LARGE SCALE GENOMIC DNA]</scope>
    <source>
        <strain evidence="1 2">PHI-1</strain>
    </source>
</reference>
<dbReference type="AlphaFoldDB" id="A0A0A2LD98"/>
<sequence length="133" mass="15284">MAGTEFKKTNVRAAQAVEEPGNRELITLKYFMIFGCEVIPRLLGFQQSEQKEDDMVPGGFVPYVVWEKVPGDSFDHIKFWLQPFGKREAIRDTFHRVSTRFLQFGFMPVMATPSKIIYDESSSQIYAHAVISK</sequence>
<evidence type="ECO:0000313" key="1">
    <source>
        <dbReference type="EMBL" id="KGO77158.1"/>
    </source>
</evidence>
<accession>A0A0A2LD98</accession>
<dbReference type="EMBL" id="JQGA01000215">
    <property type="protein sequence ID" value="KGO77158.1"/>
    <property type="molecule type" value="Genomic_DNA"/>
</dbReference>